<feature type="coiled-coil region" evidence="1">
    <location>
        <begin position="197"/>
        <end position="224"/>
    </location>
</feature>
<gene>
    <name evidence="2" type="ORF">LCGC14_0645020</name>
</gene>
<dbReference type="GO" id="GO:0003677">
    <property type="term" value="F:DNA binding"/>
    <property type="evidence" value="ECO:0007669"/>
    <property type="project" value="InterPro"/>
</dbReference>
<evidence type="ECO:0000256" key="1">
    <source>
        <dbReference type="SAM" id="Coils"/>
    </source>
</evidence>
<reference evidence="2" key="1">
    <citation type="journal article" date="2015" name="Nature">
        <title>Complex archaea that bridge the gap between prokaryotes and eukaryotes.</title>
        <authorList>
            <person name="Spang A."/>
            <person name="Saw J.H."/>
            <person name="Jorgensen S.L."/>
            <person name="Zaremba-Niedzwiedzka K."/>
            <person name="Martijn J."/>
            <person name="Lind A.E."/>
            <person name="van Eijk R."/>
            <person name="Schleper C."/>
            <person name="Guy L."/>
            <person name="Ettema T.J."/>
        </authorList>
    </citation>
    <scope>NUCLEOTIDE SEQUENCE</scope>
</reference>
<name>A0A0F9QXZ5_9ZZZZ</name>
<keyword evidence="1" id="KW-0175">Coiled coil</keyword>
<dbReference type="EMBL" id="LAZR01001178">
    <property type="protein sequence ID" value="KKN49205.1"/>
    <property type="molecule type" value="Genomic_DNA"/>
</dbReference>
<comment type="caution">
    <text evidence="2">The sequence shown here is derived from an EMBL/GenBank/DDBJ whole genome shotgun (WGS) entry which is preliminary data.</text>
</comment>
<sequence length="373" mass="41273">MGRAKSARYHDLRTGHIPGYVDQERMSENSKILAPALPSTLRRVCLANRANRPTQRAMKKDAAVASCFIITFGKAAQPIFEALPKAQQDAAYEAVSTAVATLLGSEVTGLVAHRDETAPHAHGQMPAVRADGRPLSKVLTPTMAKRVQDVAAQAIAEFAPQIVRGKPKAQRIANGEPRSKTVHRSVEQLHTDLPKEISEKAAEVEKLQGRIAKMRAKEKMTEANVRTLATYERRLSEKTAQMEEKYRILVSATRAVETHQAEREASLREREAAAELREQEVTAQVEGIKAAVEAIRDGTVTRDDDGRPKVTDSTHAALLRPVWRTLGPLVMSLADMRDEMKAGLSRFRDLFRRNELQPDVIDDGKDLLDGMEP</sequence>
<organism evidence="2">
    <name type="scientific">marine sediment metagenome</name>
    <dbReference type="NCBI Taxonomy" id="412755"/>
    <lineage>
        <taxon>unclassified sequences</taxon>
        <taxon>metagenomes</taxon>
        <taxon>ecological metagenomes</taxon>
    </lineage>
</organism>
<dbReference type="Gene3D" id="3.30.930.30">
    <property type="match status" value="1"/>
</dbReference>
<dbReference type="Pfam" id="PF01076">
    <property type="entry name" value="Mob_Pre"/>
    <property type="match status" value="1"/>
</dbReference>
<accession>A0A0F9QXZ5</accession>
<protein>
    <recommendedName>
        <fullName evidence="3">Plasmid recombination enzyme</fullName>
    </recommendedName>
</protein>
<dbReference type="GO" id="GO:0006310">
    <property type="term" value="P:DNA recombination"/>
    <property type="evidence" value="ECO:0007669"/>
    <property type="project" value="InterPro"/>
</dbReference>
<dbReference type="InterPro" id="IPR001668">
    <property type="entry name" value="Mob_Pre"/>
</dbReference>
<evidence type="ECO:0000313" key="2">
    <source>
        <dbReference type="EMBL" id="KKN49205.1"/>
    </source>
</evidence>
<dbReference type="AlphaFoldDB" id="A0A0F9QXZ5"/>
<proteinExistence type="predicted"/>
<evidence type="ECO:0008006" key="3">
    <source>
        <dbReference type="Google" id="ProtNLM"/>
    </source>
</evidence>